<accession>A0A852TBJ7</accession>
<proteinExistence type="inferred from homology"/>
<reference evidence="6" key="1">
    <citation type="submission" date="2020-07" db="EMBL/GenBank/DDBJ databases">
        <authorList>
            <person name="Partida-Martinez L."/>
            <person name="Huntemann M."/>
            <person name="Clum A."/>
            <person name="Wang J."/>
            <person name="Palaniappan K."/>
            <person name="Ritter S."/>
            <person name="Chen I.-M."/>
            <person name="Stamatis D."/>
            <person name="Reddy T."/>
            <person name="O'Malley R."/>
            <person name="Daum C."/>
            <person name="Shapiro N."/>
            <person name="Ivanova N."/>
            <person name="Kyrpides N."/>
            <person name="Woyke T."/>
        </authorList>
    </citation>
    <scope>NUCLEOTIDE SEQUENCE [LARGE SCALE GENOMIC DNA]</scope>
    <source>
        <strain evidence="6">AT2.8</strain>
    </source>
</reference>
<dbReference type="Pfam" id="PF01026">
    <property type="entry name" value="TatD_DNase"/>
    <property type="match status" value="1"/>
</dbReference>
<keyword evidence="2 4" id="KW-0479">Metal-binding</keyword>
<dbReference type="EC" id="3.1.21.-" evidence="5"/>
<dbReference type="AlphaFoldDB" id="A0A852TBJ7"/>
<evidence type="ECO:0000256" key="3">
    <source>
        <dbReference type="ARBA" id="ARBA00022801"/>
    </source>
</evidence>
<feature type="binding site" evidence="4">
    <location>
        <position position="10"/>
    </location>
    <ligand>
        <name>a divalent metal cation</name>
        <dbReference type="ChEBI" id="CHEBI:60240"/>
        <label>1</label>
    </ligand>
</feature>
<evidence type="ECO:0000256" key="1">
    <source>
        <dbReference type="ARBA" id="ARBA00009275"/>
    </source>
</evidence>
<dbReference type="SUPFAM" id="SSF51556">
    <property type="entry name" value="Metallo-dependent hydrolases"/>
    <property type="match status" value="1"/>
</dbReference>
<dbReference type="Gene3D" id="3.20.20.140">
    <property type="entry name" value="Metal-dependent hydrolases"/>
    <property type="match status" value="1"/>
</dbReference>
<feature type="binding site" evidence="4">
    <location>
        <position position="207"/>
    </location>
    <ligand>
        <name>a divalent metal cation</name>
        <dbReference type="ChEBI" id="CHEBI:60240"/>
        <label>1</label>
    </ligand>
</feature>
<dbReference type="InterPro" id="IPR032466">
    <property type="entry name" value="Metal_Hydrolase"/>
</dbReference>
<dbReference type="PANTHER" id="PTHR46317:SF1">
    <property type="entry name" value="HYDROLASE, TATD FAMILY"/>
    <property type="match status" value="1"/>
</dbReference>
<dbReference type="PIRSF" id="PIRSF005902">
    <property type="entry name" value="DNase_TatD"/>
    <property type="match status" value="1"/>
</dbReference>
<dbReference type="InterPro" id="IPR018228">
    <property type="entry name" value="DNase_TatD-rel_CS"/>
</dbReference>
<dbReference type="PANTHER" id="PTHR46317">
    <property type="entry name" value="HYDROLASE OF PHP SUPERFAMILY-RELATED PROTEIN"/>
    <property type="match status" value="1"/>
</dbReference>
<dbReference type="GO" id="GO:0016788">
    <property type="term" value="F:hydrolase activity, acting on ester bonds"/>
    <property type="evidence" value="ECO:0007669"/>
    <property type="project" value="InterPro"/>
</dbReference>
<feature type="binding site" evidence="4">
    <location>
        <position position="134"/>
    </location>
    <ligand>
        <name>a divalent metal cation</name>
        <dbReference type="ChEBI" id="CHEBI:60240"/>
        <label>2</label>
    </ligand>
</feature>
<feature type="binding site" evidence="4">
    <location>
        <position position="158"/>
    </location>
    <ligand>
        <name>a divalent metal cation</name>
        <dbReference type="ChEBI" id="CHEBI:60240"/>
        <label>2</label>
    </ligand>
</feature>
<sequence>MEKLIDAHIHLDQYDDIEIAALAEENEAIEAMVSVSMNLDSCKKNLVLSERFPIVKPAFGFHPEQLLPTEKDLDELINWMRVNKDKMVAIGEVGLPFFMRAENKVTKKDYGRYIELLEIFVNLAKKWEKPLSLHAVYSDAPVVCDLLEKHSVPKAHFHWFKGDLRTTERMLANGYFVSVTPEVAMEEPENIALVQNYPINQIMVETDGPWPFEGQFMGKRTHPLMMKESLKKIAEIKGMKFEDINTQIRNNTKRFFNI</sequence>
<comment type="caution">
    <text evidence="5">The sequence shown here is derived from an EMBL/GenBank/DDBJ whole genome shotgun (WGS) entry which is preliminary data.</text>
</comment>
<comment type="similarity">
    <text evidence="1">Belongs to the metallo-dependent hydrolases superfamily. TatD-type hydrolase family.</text>
</comment>
<keyword evidence="3 5" id="KW-0378">Hydrolase</keyword>
<feature type="binding site" evidence="4">
    <location>
        <position position="8"/>
    </location>
    <ligand>
        <name>a divalent metal cation</name>
        <dbReference type="ChEBI" id="CHEBI:60240"/>
        <label>1</label>
    </ligand>
</feature>
<evidence type="ECO:0000313" key="6">
    <source>
        <dbReference type="Proteomes" id="UP000548423"/>
    </source>
</evidence>
<evidence type="ECO:0000313" key="5">
    <source>
        <dbReference type="EMBL" id="NYE04724.1"/>
    </source>
</evidence>
<reference evidence="6" key="2">
    <citation type="submission" date="2020-08" db="EMBL/GenBank/DDBJ databases">
        <title>The Agave Microbiome: Exploring the role of microbial communities in plant adaptations to desert environments.</title>
        <authorList>
            <person name="Partida-Martinez L.P."/>
        </authorList>
    </citation>
    <scope>NUCLEOTIDE SEQUENCE [LARGE SCALE GENOMIC DNA]</scope>
    <source>
        <strain evidence="6">AT2.8</strain>
    </source>
</reference>
<evidence type="ECO:0000256" key="4">
    <source>
        <dbReference type="PIRSR" id="PIRSR005902-1"/>
    </source>
</evidence>
<organism evidence="5 6">
    <name type="scientific">Neobacillus niacini</name>
    <dbReference type="NCBI Taxonomy" id="86668"/>
    <lineage>
        <taxon>Bacteria</taxon>
        <taxon>Bacillati</taxon>
        <taxon>Bacillota</taxon>
        <taxon>Bacilli</taxon>
        <taxon>Bacillales</taxon>
        <taxon>Bacillaceae</taxon>
        <taxon>Neobacillus</taxon>
    </lineage>
</organism>
<protein>
    <submittedName>
        <fullName evidence="5">TatD DNase family protein</fullName>
        <ecNumber evidence="5">3.1.21.-</ecNumber>
    </submittedName>
</protein>
<dbReference type="GO" id="GO:0046872">
    <property type="term" value="F:metal ion binding"/>
    <property type="evidence" value="ECO:0007669"/>
    <property type="project" value="UniProtKB-KW"/>
</dbReference>
<evidence type="ECO:0000256" key="2">
    <source>
        <dbReference type="ARBA" id="ARBA00022723"/>
    </source>
</evidence>
<dbReference type="CDD" id="cd01310">
    <property type="entry name" value="TatD_DNAse"/>
    <property type="match status" value="1"/>
</dbReference>
<feature type="binding site" evidence="4">
    <location>
        <position position="92"/>
    </location>
    <ligand>
        <name>a divalent metal cation</name>
        <dbReference type="ChEBI" id="CHEBI:60240"/>
        <label>1</label>
    </ligand>
</feature>
<dbReference type="EMBL" id="JACCBX010000003">
    <property type="protein sequence ID" value="NYE04724.1"/>
    <property type="molecule type" value="Genomic_DNA"/>
</dbReference>
<name>A0A852TBJ7_9BACI</name>
<dbReference type="Proteomes" id="UP000548423">
    <property type="component" value="Unassembled WGS sequence"/>
</dbReference>
<dbReference type="PROSITE" id="PS01137">
    <property type="entry name" value="TATD_1"/>
    <property type="match status" value="1"/>
</dbReference>
<gene>
    <name evidence="5" type="ORF">F4694_001473</name>
</gene>
<dbReference type="InterPro" id="IPR001130">
    <property type="entry name" value="TatD-like"/>
</dbReference>